<sequence>MNLPYRWIFITLWHGWNSTLEDIVNGVHVITWPLFAEQEMNATFLVEELGVAIRPRVDKDKELVGRVEIDRVVRMVMESTKE</sequence>
<organism evidence="3 4">
    <name type="scientific">Coptis chinensis</name>
    <dbReference type="NCBI Taxonomy" id="261450"/>
    <lineage>
        <taxon>Eukaryota</taxon>
        <taxon>Viridiplantae</taxon>
        <taxon>Streptophyta</taxon>
        <taxon>Embryophyta</taxon>
        <taxon>Tracheophyta</taxon>
        <taxon>Spermatophyta</taxon>
        <taxon>Magnoliopsida</taxon>
        <taxon>Ranunculales</taxon>
        <taxon>Ranunculaceae</taxon>
        <taxon>Coptidoideae</taxon>
        <taxon>Coptis</taxon>
    </lineage>
</organism>
<dbReference type="Gene3D" id="3.40.50.2000">
    <property type="entry name" value="Glycogen Phosphorylase B"/>
    <property type="match status" value="1"/>
</dbReference>
<evidence type="ECO:0000256" key="2">
    <source>
        <dbReference type="ARBA" id="ARBA00022679"/>
    </source>
</evidence>
<evidence type="ECO:0008006" key="5">
    <source>
        <dbReference type="Google" id="ProtNLM"/>
    </source>
</evidence>
<evidence type="ECO:0000313" key="4">
    <source>
        <dbReference type="Proteomes" id="UP000631114"/>
    </source>
</evidence>
<dbReference type="EMBL" id="JADFTS010000002">
    <property type="protein sequence ID" value="KAF9620262.1"/>
    <property type="molecule type" value="Genomic_DNA"/>
</dbReference>
<gene>
    <name evidence="3" type="ORF">IFM89_010997</name>
</gene>
<dbReference type="PANTHER" id="PTHR48046">
    <property type="entry name" value="UDP-GLYCOSYLTRANSFERASE 72E1"/>
    <property type="match status" value="1"/>
</dbReference>
<keyword evidence="1" id="KW-0328">Glycosyltransferase</keyword>
<protein>
    <recommendedName>
        <fullName evidence="5">UDP-glycosyltransferase</fullName>
    </recommendedName>
</protein>
<dbReference type="PANTHER" id="PTHR48046:SF1">
    <property type="entry name" value="GLYCOSYLTRANSFERASE-RELATED"/>
    <property type="match status" value="1"/>
</dbReference>
<name>A0A835IPE6_9MAGN</name>
<dbReference type="InterPro" id="IPR002213">
    <property type="entry name" value="UDP_glucos_trans"/>
</dbReference>
<dbReference type="OrthoDB" id="1739857at2759"/>
<dbReference type="AlphaFoldDB" id="A0A835IPE6"/>
<reference evidence="3 4" key="1">
    <citation type="submission" date="2020-10" db="EMBL/GenBank/DDBJ databases">
        <title>The Coptis chinensis genome and diversification of protoberbering-type alkaloids.</title>
        <authorList>
            <person name="Wang B."/>
            <person name="Shu S."/>
            <person name="Song C."/>
            <person name="Liu Y."/>
        </authorList>
    </citation>
    <scope>NUCLEOTIDE SEQUENCE [LARGE SCALE GENOMIC DNA]</scope>
    <source>
        <strain evidence="3">HL-2020</strain>
        <tissue evidence="3">Leaf</tissue>
    </source>
</reference>
<evidence type="ECO:0000256" key="1">
    <source>
        <dbReference type="ARBA" id="ARBA00022676"/>
    </source>
</evidence>
<accession>A0A835IPE6</accession>
<keyword evidence="2" id="KW-0808">Transferase</keyword>
<evidence type="ECO:0000313" key="3">
    <source>
        <dbReference type="EMBL" id="KAF9620262.1"/>
    </source>
</evidence>
<dbReference type="Pfam" id="PF00201">
    <property type="entry name" value="UDPGT"/>
    <property type="match status" value="1"/>
</dbReference>
<dbReference type="SUPFAM" id="SSF53756">
    <property type="entry name" value="UDP-Glycosyltransferase/glycogen phosphorylase"/>
    <property type="match status" value="1"/>
</dbReference>
<dbReference type="Proteomes" id="UP000631114">
    <property type="component" value="Unassembled WGS sequence"/>
</dbReference>
<comment type="caution">
    <text evidence="3">The sequence shown here is derived from an EMBL/GenBank/DDBJ whole genome shotgun (WGS) entry which is preliminary data.</text>
</comment>
<proteinExistence type="predicted"/>
<keyword evidence="4" id="KW-1185">Reference proteome</keyword>
<dbReference type="GO" id="GO:0008194">
    <property type="term" value="F:UDP-glycosyltransferase activity"/>
    <property type="evidence" value="ECO:0007669"/>
    <property type="project" value="InterPro"/>
</dbReference>